<comment type="function">
    <text evidence="6">Forms membrane-associated dynamic filaments that are essential for cell shape determination. Acts by regulating cell wall synthesis and cell elongation, and thus cell shape. A feedback loop between cell geometry and MreB localization may maintain elongated cell shape by targeting cell wall growth to regions of negative cell wall curvature.</text>
</comment>
<dbReference type="NCBIfam" id="NF010539">
    <property type="entry name" value="PRK13927.1"/>
    <property type="match status" value="1"/>
</dbReference>
<keyword evidence="1 6" id="KW-0963">Cytoplasm</keyword>
<comment type="subunit">
    <text evidence="6">Forms polymers.</text>
</comment>
<comment type="caution">
    <text evidence="7">The sequence shown here is derived from an EMBL/GenBank/DDBJ whole genome shotgun (WGS) entry which is preliminary data.</text>
</comment>
<dbReference type="PANTHER" id="PTHR42749:SF1">
    <property type="entry name" value="CELL SHAPE-DETERMINING PROTEIN MREB"/>
    <property type="match status" value="1"/>
</dbReference>
<feature type="binding site" evidence="6">
    <location>
        <begin position="211"/>
        <end position="214"/>
    </location>
    <ligand>
        <name>ATP</name>
        <dbReference type="ChEBI" id="CHEBI:30616"/>
    </ligand>
</feature>
<evidence type="ECO:0000313" key="7">
    <source>
        <dbReference type="EMBL" id="MBD8081555.1"/>
    </source>
</evidence>
<dbReference type="InterPro" id="IPR004753">
    <property type="entry name" value="MreB"/>
</dbReference>
<dbReference type="RefSeq" id="WP_056079842.1">
    <property type="nucleotide sequence ID" value="NZ_JACYFS010000001.1"/>
</dbReference>
<dbReference type="CDD" id="cd10225">
    <property type="entry name" value="ASKHA_NBD_MreB-like"/>
    <property type="match status" value="1"/>
</dbReference>
<evidence type="ECO:0000256" key="5">
    <source>
        <dbReference type="ARBA" id="ARBA00023458"/>
    </source>
</evidence>
<dbReference type="PRINTS" id="PR01652">
    <property type="entry name" value="SHAPEPROTEIN"/>
</dbReference>
<feature type="binding site" evidence="6">
    <location>
        <begin position="293"/>
        <end position="296"/>
    </location>
    <ligand>
        <name>ATP</name>
        <dbReference type="ChEBI" id="CHEBI:30616"/>
    </ligand>
</feature>
<dbReference type="PANTHER" id="PTHR42749">
    <property type="entry name" value="CELL SHAPE-DETERMINING PROTEIN MREB"/>
    <property type="match status" value="1"/>
</dbReference>
<dbReference type="InterPro" id="IPR056546">
    <property type="entry name" value="MreB_MamK-like"/>
</dbReference>
<dbReference type="Gene3D" id="3.30.420.40">
    <property type="match status" value="3"/>
</dbReference>
<accession>A0ABR8Z8I3</accession>
<keyword evidence="2 6" id="KW-0547">Nucleotide-binding</keyword>
<evidence type="ECO:0000256" key="3">
    <source>
        <dbReference type="ARBA" id="ARBA00022840"/>
    </source>
</evidence>
<organism evidence="7 8">
    <name type="scientific">Chryseobacterium caseinilyticum</name>
    <dbReference type="NCBI Taxonomy" id="2771428"/>
    <lineage>
        <taxon>Bacteria</taxon>
        <taxon>Pseudomonadati</taxon>
        <taxon>Bacteroidota</taxon>
        <taxon>Flavobacteriia</taxon>
        <taxon>Flavobacteriales</taxon>
        <taxon>Weeksellaceae</taxon>
        <taxon>Chryseobacterium group</taxon>
        <taxon>Chryseobacterium</taxon>
    </lineage>
</organism>
<evidence type="ECO:0000256" key="1">
    <source>
        <dbReference type="ARBA" id="ARBA00022490"/>
    </source>
</evidence>
<reference evidence="7 8" key="1">
    <citation type="submission" date="2020-09" db="EMBL/GenBank/DDBJ databases">
        <title>Genome seq and assembly of Chryseobacterium sp.</title>
        <authorList>
            <person name="Chhetri G."/>
        </authorList>
    </citation>
    <scope>NUCLEOTIDE SEQUENCE [LARGE SCALE GENOMIC DNA]</scope>
    <source>
        <strain evidence="7 8">GCR10</strain>
    </source>
</reference>
<dbReference type="HAMAP" id="MF_02207">
    <property type="entry name" value="MreB"/>
    <property type="match status" value="1"/>
</dbReference>
<feature type="binding site" evidence="6">
    <location>
        <begin position="163"/>
        <end position="165"/>
    </location>
    <ligand>
        <name>ATP</name>
        <dbReference type="ChEBI" id="CHEBI:30616"/>
    </ligand>
</feature>
<evidence type="ECO:0000256" key="6">
    <source>
        <dbReference type="HAMAP-Rule" id="MF_02207"/>
    </source>
</evidence>
<evidence type="ECO:0000256" key="2">
    <source>
        <dbReference type="ARBA" id="ARBA00022741"/>
    </source>
</evidence>
<dbReference type="Proteomes" id="UP000637299">
    <property type="component" value="Unassembled WGS sequence"/>
</dbReference>
<dbReference type="EMBL" id="JACYFS010000001">
    <property type="protein sequence ID" value="MBD8081555.1"/>
    <property type="molecule type" value="Genomic_DNA"/>
</dbReference>
<keyword evidence="4 6" id="KW-0133">Cell shape</keyword>
<keyword evidence="3 6" id="KW-0067">ATP-binding</keyword>
<comment type="similarity">
    <text evidence="5 6">Belongs to the FtsA/MreB family.</text>
</comment>
<dbReference type="Pfam" id="PF06723">
    <property type="entry name" value="MreB_Mbl"/>
    <property type="match status" value="1"/>
</dbReference>
<evidence type="ECO:0000256" key="4">
    <source>
        <dbReference type="ARBA" id="ARBA00022960"/>
    </source>
</evidence>
<name>A0ABR8Z8I3_9FLAO</name>
<dbReference type="InterPro" id="IPR043129">
    <property type="entry name" value="ATPase_NBD"/>
</dbReference>
<comment type="subcellular location">
    <subcellularLocation>
        <location evidence="6">Cytoplasm</location>
    </subcellularLocation>
    <text evidence="6">Membrane-associated.</text>
</comment>
<dbReference type="SUPFAM" id="SSF53067">
    <property type="entry name" value="Actin-like ATPase domain"/>
    <property type="match status" value="2"/>
</dbReference>
<proteinExistence type="inferred from homology"/>
<dbReference type="NCBIfam" id="TIGR00904">
    <property type="entry name" value="mreB"/>
    <property type="match status" value="1"/>
</dbReference>
<evidence type="ECO:0000313" key="8">
    <source>
        <dbReference type="Proteomes" id="UP000637299"/>
    </source>
</evidence>
<sequence length="341" mass="37275">MGIFDMFTEEIAIDLGTANTLIIHNNKIVIDEPSIVAIDRLTGKAIAVGTQAKLMQGKTHEDIKVIRPLKDGVIADFHASEHMIKEFIKQITQIKGKLIQPALRIVICIPSGITEVEKRAVRDSAQKVNAKEVILIYEPMAAAIGAGIDVESPEGNMIVDIGGGTTEIAVIALGGIVVDKSLKIAGDVFTNDISYFIRTQHNLNIGERTAERIKIEIGSALEELDFDLDDIAVQGRDLITGKPKEIMVSYKEVFRALDKSIMRIEDAILETLSITPPELATDIYKTGIFLAGGGALLNGLAERLHRKTELPVFVAEDPLRAVVRGTGIALKNKDKFRFLMK</sequence>
<protein>
    <recommendedName>
        <fullName evidence="6">Cell shape-determining protein MreB</fullName>
    </recommendedName>
</protein>
<keyword evidence="8" id="KW-1185">Reference proteome</keyword>
<feature type="binding site" evidence="6">
    <location>
        <begin position="17"/>
        <end position="19"/>
    </location>
    <ligand>
        <name>ATP</name>
        <dbReference type="ChEBI" id="CHEBI:30616"/>
    </ligand>
</feature>
<gene>
    <name evidence="6" type="primary">mreB</name>
    <name evidence="7" type="ORF">IC610_03845</name>
</gene>